<organism evidence="2 3">
    <name type="scientific">Hypsizygus marmoreus</name>
    <name type="common">White beech mushroom</name>
    <name type="synonym">Agaricus marmoreus</name>
    <dbReference type="NCBI Taxonomy" id="39966"/>
    <lineage>
        <taxon>Eukaryota</taxon>
        <taxon>Fungi</taxon>
        <taxon>Dikarya</taxon>
        <taxon>Basidiomycota</taxon>
        <taxon>Agaricomycotina</taxon>
        <taxon>Agaricomycetes</taxon>
        <taxon>Agaricomycetidae</taxon>
        <taxon>Agaricales</taxon>
        <taxon>Tricholomatineae</taxon>
        <taxon>Lyophyllaceae</taxon>
        <taxon>Hypsizygus</taxon>
    </lineage>
</organism>
<evidence type="ECO:0000313" key="2">
    <source>
        <dbReference type="EMBL" id="RDB18572.1"/>
    </source>
</evidence>
<feature type="coiled-coil region" evidence="1">
    <location>
        <begin position="307"/>
        <end position="344"/>
    </location>
</feature>
<dbReference type="AlphaFoldDB" id="A0A369JB56"/>
<proteinExistence type="predicted"/>
<dbReference type="OrthoDB" id="2993336at2759"/>
<keyword evidence="1" id="KW-0175">Coiled coil</keyword>
<name>A0A369JB56_HYPMA</name>
<dbReference type="Proteomes" id="UP000076154">
    <property type="component" value="Unassembled WGS sequence"/>
</dbReference>
<dbReference type="InParanoid" id="A0A369JB56"/>
<sequence>MYPSIIDQFQAALSSFFGMNSPTHQEESSPSDLAEFPTLAIAGFPIPSWAAMLTNHYASTDSIHSAEYRERMKALTVKQAIWYKEEKPGIQHEFIVCTIGDAPQNQDLNIYGSNSRDRYVRFDYHGDDEEYAQVVRASRHSCKLLDSPDGVSIIGQLPKHTRKLLVLDYNTSSDTPPPNLLHLALFAAAVQEHGETYRLLENQKPCFWFSYILVAVLRRCNPHVMIHGPVDSKNAQKRAKKRWSAYKEPTDAGYSKFFPICTRDKNHIDGALAAFRRLQADAMTKIERGAKEAARVRRLDEYAANCITKAAKEEERADKAMAELEKARARLAKVNATVAKAEAKMDKLSR</sequence>
<evidence type="ECO:0000313" key="3">
    <source>
        <dbReference type="Proteomes" id="UP000076154"/>
    </source>
</evidence>
<reference evidence="2" key="1">
    <citation type="submission" date="2018-04" db="EMBL/GenBank/DDBJ databases">
        <title>Whole genome sequencing of Hypsizygus marmoreus.</title>
        <authorList>
            <person name="Choi I.-G."/>
            <person name="Min B."/>
            <person name="Kim J.-G."/>
            <person name="Kim S."/>
            <person name="Oh Y.-L."/>
            <person name="Kong W.-S."/>
            <person name="Park H."/>
            <person name="Jeong J."/>
            <person name="Song E.-S."/>
        </authorList>
    </citation>
    <scope>NUCLEOTIDE SEQUENCE [LARGE SCALE GENOMIC DNA]</scope>
    <source>
        <strain evidence="2">51987-8</strain>
    </source>
</reference>
<comment type="caution">
    <text evidence="2">The sequence shown here is derived from an EMBL/GenBank/DDBJ whole genome shotgun (WGS) entry which is preliminary data.</text>
</comment>
<gene>
    <name evidence="2" type="ORF">Hypma_000211</name>
</gene>
<accession>A0A369JB56</accession>
<protein>
    <submittedName>
        <fullName evidence="2">Uncharacterized protein</fullName>
    </submittedName>
</protein>
<dbReference type="EMBL" id="LUEZ02000101">
    <property type="protein sequence ID" value="RDB18572.1"/>
    <property type="molecule type" value="Genomic_DNA"/>
</dbReference>
<keyword evidence="3" id="KW-1185">Reference proteome</keyword>
<evidence type="ECO:0000256" key="1">
    <source>
        <dbReference type="SAM" id="Coils"/>
    </source>
</evidence>